<evidence type="ECO:0000256" key="3">
    <source>
        <dbReference type="ARBA" id="ARBA00022722"/>
    </source>
</evidence>
<evidence type="ECO:0000256" key="6">
    <source>
        <dbReference type="HAMAP-Rule" id="MF_00337"/>
    </source>
</evidence>
<comment type="subunit">
    <text evidence="6">Heterooligomer composed of large and small subunits.</text>
</comment>
<dbReference type="STRING" id="1581680.BN1209_0451"/>
<name>A0A0B7IT41_9PROT</name>
<dbReference type="Proteomes" id="UP000056322">
    <property type="component" value="Chromosome 1"/>
</dbReference>
<dbReference type="GO" id="GO:0006308">
    <property type="term" value="P:DNA catabolic process"/>
    <property type="evidence" value="ECO:0007669"/>
    <property type="project" value="UniProtKB-UniRule"/>
</dbReference>
<dbReference type="GO" id="GO:0008855">
    <property type="term" value="F:exodeoxyribonuclease VII activity"/>
    <property type="evidence" value="ECO:0007669"/>
    <property type="project" value="UniProtKB-UniRule"/>
</dbReference>
<comment type="similarity">
    <text evidence="1 6">Belongs to the XseB family.</text>
</comment>
<keyword evidence="5 6" id="KW-0269">Exonuclease</keyword>
<dbReference type="OrthoDB" id="287668at2"/>
<dbReference type="AlphaFoldDB" id="A0A0B7IT41"/>
<keyword evidence="2 6" id="KW-0963">Cytoplasm</keyword>
<dbReference type="RefSeq" id="WP_045750760.1">
    <property type="nucleotide sequence ID" value="NZ_LN794158.1"/>
</dbReference>
<dbReference type="EC" id="3.1.11.6" evidence="6"/>
<dbReference type="EMBL" id="LN794158">
    <property type="protein sequence ID" value="CEN55499.1"/>
    <property type="molecule type" value="Genomic_DNA"/>
</dbReference>
<comment type="catalytic activity">
    <reaction evidence="6">
        <text>Exonucleolytic cleavage in either 5'- to 3'- or 3'- to 5'-direction to yield nucleoside 5'-phosphates.</text>
        <dbReference type="EC" id="3.1.11.6"/>
    </reaction>
</comment>
<dbReference type="NCBIfam" id="TIGR01280">
    <property type="entry name" value="xseB"/>
    <property type="match status" value="1"/>
</dbReference>
<evidence type="ECO:0000313" key="7">
    <source>
        <dbReference type="EMBL" id="CEN55499.1"/>
    </source>
</evidence>
<dbReference type="HOGENOM" id="CLU_145918_2_0_4"/>
<dbReference type="SUPFAM" id="SSF116842">
    <property type="entry name" value="XseB-like"/>
    <property type="match status" value="1"/>
</dbReference>
<dbReference type="Pfam" id="PF02609">
    <property type="entry name" value="Exonuc_VII_S"/>
    <property type="match status" value="1"/>
</dbReference>
<comment type="function">
    <text evidence="6">Bidirectionally degrades single-stranded DNA into large acid-insoluble oligonucleotides, which are then degraded further into small acid-soluble oligonucleotides.</text>
</comment>
<dbReference type="PANTHER" id="PTHR34137:SF1">
    <property type="entry name" value="EXODEOXYRIBONUCLEASE 7 SMALL SUBUNIT"/>
    <property type="match status" value="1"/>
</dbReference>
<protein>
    <recommendedName>
        <fullName evidence="6">Exodeoxyribonuclease 7 small subunit</fullName>
        <ecNumber evidence="6">3.1.11.6</ecNumber>
    </recommendedName>
    <alternativeName>
        <fullName evidence="6">Exodeoxyribonuclease VII small subunit</fullName>
        <shortName evidence="6">Exonuclease VII small subunit</shortName>
    </alternativeName>
</protein>
<organism evidence="7 8">
    <name type="scientific">Candidatus Methylopumilus turicensis</name>
    <dbReference type="NCBI Taxonomy" id="1581680"/>
    <lineage>
        <taxon>Bacteria</taxon>
        <taxon>Pseudomonadati</taxon>
        <taxon>Pseudomonadota</taxon>
        <taxon>Betaproteobacteria</taxon>
        <taxon>Nitrosomonadales</taxon>
        <taxon>Methylophilaceae</taxon>
        <taxon>Candidatus Methylopumilus</taxon>
    </lineage>
</organism>
<dbReference type="PIRSF" id="PIRSF006488">
    <property type="entry name" value="Exonuc_VII_S"/>
    <property type="match status" value="1"/>
</dbReference>
<sequence>MIKDLTETSAESLELTFEAAVTELESIVRQMESNQLPLQDTLAAFKRGTMLLHHCQKTLADVEQQVRILSDDGKSQSLQAYQDHD</sequence>
<evidence type="ECO:0000256" key="1">
    <source>
        <dbReference type="ARBA" id="ARBA00009998"/>
    </source>
</evidence>
<dbReference type="KEGG" id="mbac:BN1209_0451"/>
<reference evidence="8" key="1">
    <citation type="submission" date="2014-12" db="EMBL/GenBank/DDBJ databases">
        <authorList>
            <person name="Salcher M.M."/>
        </authorList>
    </citation>
    <scope>NUCLEOTIDE SEQUENCE [LARGE SCALE GENOMIC DNA]</scope>
    <source>
        <strain evidence="8">MMS-10A-171</strain>
    </source>
</reference>
<evidence type="ECO:0000256" key="5">
    <source>
        <dbReference type="ARBA" id="ARBA00022839"/>
    </source>
</evidence>
<keyword evidence="4 6" id="KW-0378">Hydrolase</keyword>
<dbReference type="Gene3D" id="1.10.287.1040">
    <property type="entry name" value="Exonuclease VII, small subunit"/>
    <property type="match status" value="1"/>
</dbReference>
<proteinExistence type="inferred from homology"/>
<evidence type="ECO:0000256" key="4">
    <source>
        <dbReference type="ARBA" id="ARBA00022801"/>
    </source>
</evidence>
<comment type="subcellular location">
    <subcellularLocation>
        <location evidence="6">Cytoplasm</location>
    </subcellularLocation>
</comment>
<dbReference type="HAMAP" id="MF_00337">
    <property type="entry name" value="Exonuc_7_S"/>
    <property type="match status" value="1"/>
</dbReference>
<evidence type="ECO:0000256" key="2">
    <source>
        <dbReference type="ARBA" id="ARBA00022490"/>
    </source>
</evidence>
<dbReference type="GO" id="GO:0009318">
    <property type="term" value="C:exodeoxyribonuclease VII complex"/>
    <property type="evidence" value="ECO:0007669"/>
    <property type="project" value="UniProtKB-UniRule"/>
</dbReference>
<accession>A0A0B7IT41</accession>
<dbReference type="InterPro" id="IPR003761">
    <property type="entry name" value="Exonuc_VII_S"/>
</dbReference>
<dbReference type="PANTHER" id="PTHR34137">
    <property type="entry name" value="EXODEOXYRIBONUCLEASE 7 SMALL SUBUNIT"/>
    <property type="match status" value="1"/>
</dbReference>
<keyword evidence="8" id="KW-1185">Reference proteome</keyword>
<evidence type="ECO:0000313" key="8">
    <source>
        <dbReference type="Proteomes" id="UP000056322"/>
    </source>
</evidence>
<dbReference type="InterPro" id="IPR037004">
    <property type="entry name" value="Exonuc_VII_ssu_sf"/>
</dbReference>
<gene>
    <name evidence="6 7" type="primary">xseB</name>
    <name evidence="7" type="ORF">BN1209_0451</name>
</gene>
<dbReference type="GO" id="GO:0005829">
    <property type="term" value="C:cytosol"/>
    <property type="evidence" value="ECO:0007669"/>
    <property type="project" value="TreeGrafter"/>
</dbReference>
<keyword evidence="3 6" id="KW-0540">Nuclease</keyword>